<dbReference type="InterPro" id="IPR045734">
    <property type="entry name" value="Snx8_BAR_dom"/>
</dbReference>
<keyword evidence="8" id="KW-0653">Protein transport</keyword>
<reference evidence="13 14" key="1">
    <citation type="submission" date="2024-02" db="EMBL/GenBank/DDBJ databases">
        <title>Discinaceae phylogenomics.</title>
        <authorList>
            <person name="Dirks A.C."/>
            <person name="James T.Y."/>
        </authorList>
    </citation>
    <scope>NUCLEOTIDE SEQUENCE [LARGE SCALE GENOMIC DNA]</scope>
    <source>
        <strain evidence="13 14">ACD0624</strain>
    </source>
</reference>
<dbReference type="CDD" id="cd07597">
    <property type="entry name" value="BAR_SNX8"/>
    <property type="match status" value="1"/>
</dbReference>
<feature type="coiled-coil region" evidence="10">
    <location>
        <begin position="765"/>
        <end position="813"/>
    </location>
</feature>
<feature type="compositionally biased region" description="Polar residues" evidence="11">
    <location>
        <begin position="384"/>
        <end position="409"/>
    </location>
</feature>
<dbReference type="InterPro" id="IPR036871">
    <property type="entry name" value="PX_dom_sf"/>
</dbReference>
<feature type="region of interest" description="Disordered" evidence="11">
    <location>
        <begin position="331"/>
        <end position="426"/>
    </location>
</feature>
<dbReference type="Pfam" id="PF00787">
    <property type="entry name" value="PX"/>
    <property type="match status" value="1"/>
</dbReference>
<dbReference type="InterPro" id="IPR001683">
    <property type="entry name" value="PX_dom"/>
</dbReference>
<proteinExistence type="inferred from homology"/>
<dbReference type="PROSITE" id="PS50195">
    <property type="entry name" value="PX"/>
    <property type="match status" value="1"/>
</dbReference>
<evidence type="ECO:0000256" key="5">
    <source>
        <dbReference type="ARBA" id="ARBA00014268"/>
    </source>
</evidence>
<evidence type="ECO:0000259" key="12">
    <source>
        <dbReference type="PROSITE" id="PS50195"/>
    </source>
</evidence>
<comment type="subcellular location">
    <subcellularLocation>
        <location evidence="3">Cytoplasm</location>
    </subcellularLocation>
    <subcellularLocation>
        <location evidence="2">Membrane</location>
        <topology evidence="2">Peripheral membrane protein</topology>
        <orientation evidence="2">Cytoplasmic side</orientation>
    </subcellularLocation>
</comment>
<dbReference type="InterPro" id="IPR027267">
    <property type="entry name" value="AH/BAR_dom_sf"/>
</dbReference>
<keyword evidence="7" id="KW-0963">Cytoplasm</keyword>
<evidence type="ECO:0000256" key="11">
    <source>
        <dbReference type="SAM" id="MobiDB-lite"/>
    </source>
</evidence>
<dbReference type="PANTHER" id="PTHR47554">
    <property type="entry name" value="SORTING NEXIN MVP1"/>
    <property type="match status" value="1"/>
</dbReference>
<evidence type="ECO:0000256" key="3">
    <source>
        <dbReference type="ARBA" id="ARBA00004496"/>
    </source>
</evidence>
<evidence type="ECO:0000256" key="1">
    <source>
        <dbReference type="ARBA" id="ARBA00002474"/>
    </source>
</evidence>
<dbReference type="InterPro" id="IPR035704">
    <property type="entry name" value="SNX8/Mvp1_PX"/>
</dbReference>
<feature type="compositionally biased region" description="Gly residues" evidence="11">
    <location>
        <begin position="489"/>
        <end position="503"/>
    </location>
</feature>
<dbReference type="Pfam" id="PF19566">
    <property type="entry name" value="Snx8_BAR_dom"/>
    <property type="match status" value="1"/>
</dbReference>
<dbReference type="Gene3D" id="3.30.1520.10">
    <property type="entry name" value="Phox-like domain"/>
    <property type="match status" value="1"/>
</dbReference>
<evidence type="ECO:0000256" key="8">
    <source>
        <dbReference type="ARBA" id="ARBA00022927"/>
    </source>
</evidence>
<dbReference type="PANTHER" id="PTHR47554:SF1">
    <property type="entry name" value="SORTING NEXIN MVP1"/>
    <property type="match status" value="1"/>
</dbReference>
<dbReference type="SUPFAM" id="SSF64268">
    <property type="entry name" value="PX domain"/>
    <property type="match status" value="1"/>
</dbReference>
<gene>
    <name evidence="13" type="primary">MVP1</name>
    <name evidence="13" type="ORF">Q9L58_005669</name>
</gene>
<evidence type="ECO:0000256" key="7">
    <source>
        <dbReference type="ARBA" id="ARBA00022490"/>
    </source>
</evidence>
<evidence type="ECO:0000256" key="10">
    <source>
        <dbReference type="SAM" id="Coils"/>
    </source>
</evidence>
<keyword evidence="6" id="KW-0813">Transport</keyword>
<feature type="compositionally biased region" description="Polar residues" evidence="11">
    <location>
        <begin position="76"/>
        <end position="96"/>
    </location>
</feature>
<dbReference type="SMART" id="SM00312">
    <property type="entry name" value="PX"/>
    <property type="match status" value="1"/>
</dbReference>
<accession>A0ABR3GHM5</accession>
<feature type="compositionally biased region" description="Polar residues" evidence="11">
    <location>
        <begin position="263"/>
        <end position="286"/>
    </location>
</feature>
<dbReference type="Proteomes" id="UP001447188">
    <property type="component" value="Unassembled WGS sequence"/>
</dbReference>
<evidence type="ECO:0000256" key="4">
    <source>
        <dbReference type="ARBA" id="ARBA00010883"/>
    </source>
</evidence>
<sequence>MPEVIMITNPGSSLCGSPLQRESSNGLNHLNHNVNTPHLFNSVRRHHRDSFNKNLPSESVEYTCRRVQSPGKNKAGPQSSPHLTSPAMSSFGSSPPTARPRSHSPLFTDDDFVTATPGSASLFADSGPDPWATGIPVPRRGADNDIVKNLLTADNANLPEEYVDYFDSLLAQYGTPDDLISAEGVGKILEEGGVDQNARERIWAVIMKGAKESINRDEVNVLLAMVGLAQEGDEISIDGVDDRRRNLPIPKFRTIVASSQIHLPQSVGTPTTSLASSTNKSSNTAPHSPDGQSALEPPSSPISAKPLIVHRQQSTPISTSPIRTRTSKLFGEDAEDPWGSPAMHQGHNHDDQPVNAVSPPRDNDASGVDQESPPVEKNPPFDYTPSTSTRPTESMGPSGSLSRNSTAFTPRSHEPPQPRNQIEDEHEPDDIHSALRHNSANRTSASSAWGVYDGSTNQRNSFGETGGYNPSVFSEPSVPGMGPRHGSFGGLGGIPNSIHGGGPTVPRNDMGGNSGIPSRGPEEVVTVSVLPEKEGMFMFQHRNYQIASTRRGSRVVRRYSDFVWLLDCLHKRYPFRQLPLLPPKRLAVNGHYLSADAAFVERRRRGLSRFANALVRHPVLSQEQLVIMFLTVPTELTVWRKQATISVQEEFNGKILPPNLEESLPGNLEQTFDTVRSGLRKSSEIYIQLCNLLERLEKRNEGIAADYMRFSLSLRALTDCSEATYAVDTSEIPQLNNGLTAVAKHLSQSQQLLEDETRAWDAGILEDLKRQRDCLVSMREMFERKERLQVDNVLQLEKQIKQSKVKLEQLQNRLEGPKPGEREKIEEGILRDRHAIVVAKERRVFIKECVRDELLHFQSSQYHVSRLHQDWSQERVKYAELQADNWRVLSNEVEEMPLGE</sequence>
<protein>
    <recommendedName>
        <fullName evidence="5">Sorting nexin MVP1</fullName>
    </recommendedName>
</protein>
<name>A0ABR3GHM5_9PEZI</name>
<comment type="function">
    <text evidence="1">Required for vacuolar protein sorting.</text>
</comment>
<evidence type="ECO:0000256" key="9">
    <source>
        <dbReference type="ARBA" id="ARBA00023136"/>
    </source>
</evidence>
<evidence type="ECO:0000313" key="13">
    <source>
        <dbReference type="EMBL" id="KAL0635371.1"/>
    </source>
</evidence>
<evidence type="ECO:0000313" key="14">
    <source>
        <dbReference type="Proteomes" id="UP001447188"/>
    </source>
</evidence>
<feature type="region of interest" description="Disordered" evidence="11">
    <location>
        <begin position="489"/>
        <end position="521"/>
    </location>
</feature>
<comment type="similarity">
    <text evidence="4">Belongs to the sorting nexin family.</text>
</comment>
<feature type="domain" description="PX" evidence="12">
    <location>
        <begin position="522"/>
        <end position="637"/>
    </location>
</feature>
<keyword evidence="10" id="KW-0175">Coiled coil</keyword>
<dbReference type="EMBL" id="JBBBZM010000071">
    <property type="protein sequence ID" value="KAL0635371.1"/>
    <property type="molecule type" value="Genomic_DNA"/>
</dbReference>
<comment type="caution">
    <text evidence="13">The sequence shown here is derived from an EMBL/GenBank/DDBJ whole genome shotgun (WGS) entry which is preliminary data.</text>
</comment>
<feature type="region of interest" description="Disordered" evidence="11">
    <location>
        <begin position="66"/>
        <end position="111"/>
    </location>
</feature>
<dbReference type="CDD" id="cd06866">
    <property type="entry name" value="PX_SNX8_Mvp1p_like"/>
    <property type="match status" value="1"/>
</dbReference>
<keyword evidence="14" id="KW-1185">Reference proteome</keyword>
<keyword evidence="9" id="KW-0472">Membrane</keyword>
<evidence type="ECO:0000256" key="6">
    <source>
        <dbReference type="ARBA" id="ARBA00022448"/>
    </source>
</evidence>
<dbReference type="Gene3D" id="1.20.1270.60">
    <property type="entry name" value="Arfaptin homology (AH) domain/BAR domain"/>
    <property type="match status" value="1"/>
</dbReference>
<dbReference type="InterPro" id="IPR028662">
    <property type="entry name" value="SNX8/Mvp1"/>
</dbReference>
<evidence type="ECO:0000256" key="2">
    <source>
        <dbReference type="ARBA" id="ARBA00004287"/>
    </source>
</evidence>
<feature type="region of interest" description="Disordered" evidence="11">
    <location>
        <begin position="263"/>
        <end position="303"/>
    </location>
</feature>
<organism evidence="13 14">
    <name type="scientific">Discina gigas</name>
    <dbReference type="NCBI Taxonomy" id="1032678"/>
    <lineage>
        <taxon>Eukaryota</taxon>
        <taxon>Fungi</taxon>
        <taxon>Dikarya</taxon>
        <taxon>Ascomycota</taxon>
        <taxon>Pezizomycotina</taxon>
        <taxon>Pezizomycetes</taxon>
        <taxon>Pezizales</taxon>
        <taxon>Discinaceae</taxon>
        <taxon>Discina</taxon>
    </lineage>
</organism>